<protein>
    <recommendedName>
        <fullName evidence="4">Selenoprotein B glycine/betaine/sarcosine/D-proline reductase</fullName>
    </recommendedName>
</protein>
<dbReference type="AlphaFoldDB" id="A0A933GNY7"/>
<reference evidence="2" key="1">
    <citation type="submission" date="2020-07" db="EMBL/GenBank/DDBJ databases">
        <title>Huge and variable diversity of episymbiotic CPR bacteria and DPANN archaea in groundwater ecosystems.</title>
        <authorList>
            <person name="He C.Y."/>
            <person name="Keren R."/>
            <person name="Whittaker M."/>
            <person name="Farag I.F."/>
            <person name="Doudna J."/>
            <person name="Cate J.H.D."/>
            <person name="Banfield J.F."/>
        </authorList>
    </citation>
    <scope>NUCLEOTIDE SEQUENCE</scope>
    <source>
        <strain evidence="2">NC_groundwater_1482_Ag_S-0.65um_47_24</strain>
    </source>
</reference>
<dbReference type="Proteomes" id="UP000772181">
    <property type="component" value="Unassembled WGS sequence"/>
</dbReference>
<evidence type="ECO:0000313" key="2">
    <source>
        <dbReference type="EMBL" id="MBI4596605.1"/>
    </source>
</evidence>
<dbReference type="InterPro" id="IPR010187">
    <property type="entry name" value="Various_sel_PB"/>
</dbReference>
<dbReference type="Pfam" id="PF07355">
    <property type="entry name" value="GRDB"/>
    <property type="match status" value="1"/>
</dbReference>
<evidence type="ECO:0000313" key="3">
    <source>
        <dbReference type="Proteomes" id="UP000772181"/>
    </source>
</evidence>
<sequence length="175" mass="19980">MKTVVNFSRFKNKIISKLITRFPSLAKGFIESYRPWETEGIPWTPVTKPLEGCKIAVVTTAGVHHRDQKPFDMEDQNGDPTFREIDITRPMRDLMITHDYYDHGDADRDINIVFPIERLGELEREKIIGHLAGTHYGFMGHIDKAHILTLISDSAPEVAKRLKADRVDMVLLVPG</sequence>
<evidence type="ECO:0008006" key="4">
    <source>
        <dbReference type="Google" id="ProtNLM"/>
    </source>
</evidence>
<keyword evidence="1" id="KW-0560">Oxidoreductase</keyword>
<accession>A0A933GNY7</accession>
<name>A0A933GNY7_UNCTE</name>
<organism evidence="2 3">
    <name type="scientific">Tectimicrobiota bacterium</name>
    <dbReference type="NCBI Taxonomy" id="2528274"/>
    <lineage>
        <taxon>Bacteria</taxon>
        <taxon>Pseudomonadati</taxon>
        <taxon>Nitrospinota/Tectimicrobiota group</taxon>
        <taxon>Candidatus Tectimicrobiota</taxon>
    </lineage>
</organism>
<dbReference type="GO" id="GO:0050485">
    <property type="term" value="F:oxidoreductase activity, acting on X-H and Y-H to form an X-Y bond, with a disulfide as acceptor"/>
    <property type="evidence" value="ECO:0007669"/>
    <property type="project" value="InterPro"/>
</dbReference>
<comment type="caution">
    <text evidence="2">The sequence shown here is derived from an EMBL/GenBank/DDBJ whole genome shotgun (WGS) entry which is preliminary data.</text>
</comment>
<dbReference type="EMBL" id="JACQWF010000414">
    <property type="protein sequence ID" value="MBI4596605.1"/>
    <property type="molecule type" value="Genomic_DNA"/>
</dbReference>
<proteinExistence type="predicted"/>
<evidence type="ECO:0000256" key="1">
    <source>
        <dbReference type="ARBA" id="ARBA00023002"/>
    </source>
</evidence>
<gene>
    <name evidence="2" type="ORF">HY730_09575</name>
</gene>